<sequence>SSRPKYKNRQKRDRSRPGSHYSFSNMIFHTRTFQLFSLTAMLCSRVQAKCEGVMIVSADAPEIPDMSAKDQTYHPEVGRISYSLDSAGTLELTSTTPGFNCGPITNFVSSNATSKTPVKDPSAHKSSRDKKESQDPVQSVGAQLHCARDPDTVGVDLMTPWQTITFYGSLFFQIEMKNNTCAKPAELVLDYSRCSYNATTNTGRQGSAIPCKCNMDDITYQRNPGAKMPKTRKKNPH</sequence>
<reference evidence="3" key="2">
    <citation type="journal article" date="2018" name="BMC Genomics">
        <title>Genomic insights into host adaptation between the wheat stripe rust pathogen (Puccinia striiformis f. sp. tritici) and the barley stripe rust pathogen (Puccinia striiformis f. sp. hordei).</title>
        <authorList>
            <person name="Xia C."/>
            <person name="Wang M."/>
            <person name="Yin C."/>
            <person name="Cornejo O.E."/>
            <person name="Hulbert S.H."/>
            <person name="Chen X."/>
        </authorList>
    </citation>
    <scope>NUCLEOTIDE SEQUENCE [LARGE SCALE GENOMIC DNA]</scope>
    <source>
        <strain evidence="3">93TX-2</strain>
    </source>
</reference>
<reference evidence="3" key="3">
    <citation type="journal article" date="2018" name="Mol. Plant Microbe Interact.">
        <title>Genome sequence resources for the wheat stripe rust pathogen (Puccinia striiformis f. sp. tritici) and the barley stripe rust pathogen (Puccinia striiformis f. sp. hordei).</title>
        <authorList>
            <person name="Xia C."/>
            <person name="Wang M."/>
            <person name="Yin C."/>
            <person name="Cornejo O.E."/>
            <person name="Hulbert S.H."/>
            <person name="Chen X."/>
        </authorList>
    </citation>
    <scope>NUCLEOTIDE SEQUENCE [LARGE SCALE GENOMIC DNA]</scope>
    <source>
        <strain evidence="3">93TX-2</strain>
    </source>
</reference>
<dbReference type="OrthoDB" id="2495638at2759"/>
<evidence type="ECO:0000313" key="3">
    <source>
        <dbReference type="Proteomes" id="UP000238274"/>
    </source>
</evidence>
<comment type="caution">
    <text evidence="2">The sequence shown here is derived from an EMBL/GenBank/DDBJ whole genome shotgun (WGS) entry which is preliminary data.</text>
</comment>
<dbReference type="Proteomes" id="UP000238274">
    <property type="component" value="Unassembled WGS sequence"/>
</dbReference>
<dbReference type="VEuPathDB" id="FungiDB:PSHT_04781"/>
<gene>
    <name evidence="2" type="ORF">PSHT_04781</name>
</gene>
<accession>A0A2S4WC53</accession>
<keyword evidence="3" id="KW-1185">Reference proteome</keyword>
<feature type="non-terminal residue" evidence="2">
    <location>
        <position position="1"/>
    </location>
</feature>
<dbReference type="AlphaFoldDB" id="A0A2S4WC53"/>
<dbReference type="VEuPathDB" id="FungiDB:PSTT_13188"/>
<feature type="region of interest" description="Disordered" evidence="1">
    <location>
        <begin position="112"/>
        <end position="143"/>
    </location>
</feature>
<name>A0A2S4WC53_9BASI</name>
<dbReference type="EMBL" id="PKSM01000050">
    <property type="protein sequence ID" value="POW19375.1"/>
    <property type="molecule type" value="Genomic_DNA"/>
</dbReference>
<evidence type="ECO:0000256" key="1">
    <source>
        <dbReference type="SAM" id="MobiDB-lite"/>
    </source>
</evidence>
<proteinExistence type="predicted"/>
<organism evidence="2 3">
    <name type="scientific">Puccinia striiformis</name>
    <dbReference type="NCBI Taxonomy" id="27350"/>
    <lineage>
        <taxon>Eukaryota</taxon>
        <taxon>Fungi</taxon>
        <taxon>Dikarya</taxon>
        <taxon>Basidiomycota</taxon>
        <taxon>Pucciniomycotina</taxon>
        <taxon>Pucciniomycetes</taxon>
        <taxon>Pucciniales</taxon>
        <taxon>Pucciniaceae</taxon>
        <taxon>Puccinia</taxon>
    </lineage>
</organism>
<evidence type="ECO:0000313" key="2">
    <source>
        <dbReference type="EMBL" id="POW19375.1"/>
    </source>
</evidence>
<reference evidence="2 3" key="1">
    <citation type="submission" date="2017-12" db="EMBL/GenBank/DDBJ databases">
        <title>Gene loss provides genomic basis for host adaptation in cereal stripe rust fungi.</title>
        <authorList>
            <person name="Xia C."/>
        </authorList>
    </citation>
    <scope>NUCLEOTIDE SEQUENCE [LARGE SCALE GENOMIC DNA]</scope>
    <source>
        <strain evidence="2 3">93TX-2</strain>
    </source>
</reference>
<protein>
    <submittedName>
        <fullName evidence="2">Uncharacterized protein</fullName>
    </submittedName>
</protein>